<dbReference type="RefSeq" id="WP_146580655.1">
    <property type="nucleotide sequence ID" value="NZ_SJPM01000012.1"/>
</dbReference>
<evidence type="ECO:0000313" key="1">
    <source>
        <dbReference type="EMBL" id="TWT92299.1"/>
    </source>
</evidence>
<comment type="caution">
    <text evidence="1">The sequence shown here is derived from an EMBL/GenBank/DDBJ whole genome shotgun (WGS) entry which is preliminary data.</text>
</comment>
<keyword evidence="2" id="KW-1185">Reference proteome</keyword>
<reference evidence="1 2" key="1">
    <citation type="submission" date="2019-02" db="EMBL/GenBank/DDBJ databases">
        <title>Deep-cultivation of Planctomycetes and their phenomic and genomic characterization uncovers novel biology.</title>
        <authorList>
            <person name="Wiegand S."/>
            <person name="Jogler M."/>
            <person name="Boedeker C."/>
            <person name="Pinto D."/>
            <person name="Vollmers J."/>
            <person name="Rivas-Marin E."/>
            <person name="Kohn T."/>
            <person name="Peeters S.H."/>
            <person name="Heuer A."/>
            <person name="Rast P."/>
            <person name="Oberbeckmann S."/>
            <person name="Bunk B."/>
            <person name="Jeske O."/>
            <person name="Meyerdierks A."/>
            <person name="Storesund J.E."/>
            <person name="Kallscheuer N."/>
            <person name="Luecker S."/>
            <person name="Lage O.M."/>
            <person name="Pohl T."/>
            <person name="Merkel B.J."/>
            <person name="Hornburger P."/>
            <person name="Mueller R.-W."/>
            <person name="Bruemmer F."/>
            <person name="Labrenz M."/>
            <person name="Spormann A.M."/>
            <person name="Op Den Camp H."/>
            <person name="Overmann J."/>
            <person name="Amann R."/>
            <person name="Jetten M.S.M."/>
            <person name="Mascher T."/>
            <person name="Medema M.H."/>
            <person name="Devos D.P."/>
            <person name="Kaster A.-K."/>
            <person name="Ovreas L."/>
            <person name="Rohde M."/>
            <person name="Galperin M.Y."/>
            <person name="Jogler C."/>
        </authorList>
    </citation>
    <scope>NUCLEOTIDE SEQUENCE [LARGE SCALE GENOMIC DNA]</scope>
    <source>
        <strain evidence="1 2">Pla100</strain>
    </source>
</reference>
<dbReference type="EMBL" id="SJPM01000012">
    <property type="protein sequence ID" value="TWT92299.1"/>
    <property type="molecule type" value="Genomic_DNA"/>
</dbReference>
<protein>
    <submittedName>
        <fullName evidence="1">Uncharacterized protein</fullName>
    </submittedName>
</protein>
<dbReference type="AlphaFoldDB" id="A0A5C5ZYC4"/>
<organism evidence="1 2">
    <name type="scientific">Neorhodopirellula pilleata</name>
    <dbReference type="NCBI Taxonomy" id="2714738"/>
    <lineage>
        <taxon>Bacteria</taxon>
        <taxon>Pseudomonadati</taxon>
        <taxon>Planctomycetota</taxon>
        <taxon>Planctomycetia</taxon>
        <taxon>Pirellulales</taxon>
        <taxon>Pirellulaceae</taxon>
        <taxon>Neorhodopirellula</taxon>
    </lineage>
</organism>
<accession>A0A5C5ZYC4</accession>
<dbReference type="Proteomes" id="UP000316213">
    <property type="component" value="Unassembled WGS sequence"/>
</dbReference>
<gene>
    <name evidence="1" type="ORF">Pla100_48380</name>
</gene>
<name>A0A5C5ZYC4_9BACT</name>
<proteinExistence type="predicted"/>
<sequence length="146" mass="16576">MPTKADKRKKELKAFARRRASRPEPIVVVSESLKVSGGVERRITRSHTDLLQNIEFVLVGAGRELPEFDDQCVEQVLRGALSHYEHEDPTIRSVIDSLDDIRTARGLSSDDLWSDALRVVYASLKRHSECLNGDRSYLKFAGQFIH</sequence>
<evidence type="ECO:0000313" key="2">
    <source>
        <dbReference type="Proteomes" id="UP000316213"/>
    </source>
</evidence>